<feature type="compositionally biased region" description="Basic and acidic residues" evidence="1">
    <location>
        <begin position="32"/>
        <end position="43"/>
    </location>
</feature>
<feature type="region of interest" description="Disordered" evidence="1">
    <location>
        <begin position="28"/>
        <end position="52"/>
    </location>
</feature>
<dbReference type="AlphaFoldDB" id="A0A0F8YHT6"/>
<organism evidence="2">
    <name type="scientific">marine sediment metagenome</name>
    <dbReference type="NCBI Taxonomy" id="412755"/>
    <lineage>
        <taxon>unclassified sequences</taxon>
        <taxon>metagenomes</taxon>
        <taxon>ecological metagenomes</taxon>
    </lineage>
</organism>
<name>A0A0F8YHT6_9ZZZZ</name>
<dbReference type="EMBL" id="LAZR01053347">
    <property type="protein sequence ID" value="KKK80947.1"/>
    <property type="molecule type" value="Genomic_DNA"/>
</dbReference>
<evidence type="ECO:0000313" key="2">
    <source>
        <dbReference type="EMBL" id="KKK80947.1"/>
    </source>
</evidence>
<feature type="non-terminal residue" evidence="2">
    <location>
        <position position="99"/>
    </location>
</feature>
<evidence type="ECO:0000256" key="1">
    <source>
        <dbReference type="SAM" id="MobiDB-lite"/>
    </source>
</evidence>
<comment type="caution">
    <text evidence="2">The sequence shown here is derived from an EMBL/GenBank/DDBJ whole genome shotgun (WGS) entry which is preliminary data.</text>
</comment>
<protein>
    <submittedName>
        <fullName evidence="2">Uncharacterized protein</fullName>
    </submittedName>
</protein>
<proteinExistence type="predicted"/>
<accession>A0A0F8YHT6</accession>
<reference evidence="2" key="1">
    <citation type="journal article" date="2015" name="Nature">
        <title>Complex archaea that bridge the gap between prokaryotes and eukaryotes.</title>
        <authorList>
            <person name="Spang A."/>
            <person name="Saw J.H."/>
            <person name="Jorgensen S.L."/>
            <person name="Zaremba-Niedzwiedzka K."/>
            <person name="Martijn J."/>
            <person name="Lind A.E."/>
            <person name="van Eijk R."/>
            <person name="Schleper C."/>
            <person name="Guy L."/>
            <person name="Ettema T.J."/>
        </authorList>
    </citation>
    <scope>NUCLEOTIDE SEQUENCE</scope>
</reference>
<gene>
    <name evidence="2" type="ORF">LCGC14_2818380</name>
</gene>
<sequence>MKPRLVSTTNLNVVLAKPNTLKRVTTKSVDASIKKKEPKEESMKSPLISTHNIGDVTSINEKKERDEVLAERAKLKKGDPVHLNKDGILVASEEEQKTV</sequence>